<evidence type="ECO:0000256" key="1">
    <source>
        <dbReference type="ARBA" id="ARBA00004245"/>
    </source>
</evidence>
<evidence type="ECO:0000256" key="8">
    <source>
        <dbReference type="ARBA" id="ARBA00041244"/>
    </source>
</evidence>
<dbReference type="Proteomes" id="UP000199069">
    <property type="component" value="Unassembled WGS sequence"/>
</dbReference>
<dbReference type="SUPFAM" id="SSF50978">
    <property type="entry name" value="WD40 repeat-like"/>
    <property type="match status" value="1"/>
</dbReference>
<evidence type="ECO:0000256" key="7">
    <source>
        <dbReference type="ARBA" id="ARBA00023212"/>
    </source>
</evidence>
<dbReference type="AlphaFoldDB" id="A0A0K3CGT4"/>
<keyword evidence="7" id="KW-0206">Cytoskeleton</keyword>
<evidence type="ECO:0000256" key="5">
    <source>
        <dbReference type="ARBA" id="ARBA00022737"/>
    </source>
</evidence>
<feature type="compositionally biased region" description="Polar residues" evidence="11">
    <location>
        <begin position="291"/>
        <end position="302"/>
    </location>
</feature>
<evidence type="ECO:0000256" key="3">
    <source>
        <dbReference type="ARBA" id="ARBA00022490"/>
    </source>
</evidence>
<feature type="transmembrane region" description="Helical" evidence="12">
    <location>
        <begin position="783"/>
        <end position="809"/>
    </location>
</feature>
<proteinExistence type="inferred from homology"/>
<dbReference type="GO" id="GO:0051015">
    <property type="term" value="F:actin filament binding"/>
    <property type="evidence" value="ECO:0007669"/>
    <property type="project" value="TreeGrafter"/>
</dbReference>
<reference evidence="13 14" key="1">
    <citation type="submission" date="2015-07" db="EMBL/GenBank/DDBJ databases">
        <authorList>
            <person name="Cajimat M.N.B."/>
            <person name="Milazzo M.L."/>
            <person name="Fulhorst C.F."/>
        </authorList>
    </citation>
    <scope>NUCLEOTIDE SEQUENCE [LARGE SCALE GENOMIC DNA]</scope>
    <source>
        <strain evidence="13">Single colony</strain>
    </source>
</reference>
<accession>A0A0K3CGT4</accession>
<evidence type="ECO:0000256" key="12">
    <source>
        <dbReference type="SAM" id="Phobius"/>
    </source>
</evidence>
<dbReference type="Pfam" id="PF00400">
    <property type="entry name" value="WD40"/>
    <property type="match status" value="2"/>
</dbReference>
<dbReference type="STRING" id="5286.A0A0K3CGT4"/>
<protein>
    <recommendedName>
        <fullName evidence="8">Arp2/3 complex 41 kDa subunit</fullName>
    </recommendedName>
    <alternativeName>
        <fullName evidence="9">p41-ARC</fullName>
    </alternativeName>
</protein>
<keyword evidence="4 10" id="KW-0853">WD repeat</keyword>
<keyword evidence="12" id="KW-0812">Transmembrane</keyword>
<dbReference type="PANTHER" id="PTHR10709:SF2">
    <property type="entry name" value="ACTIN-RELATED PROTEIN 2_3 COMPLEX SUBUNIT"/>
    <property type="match status" value="1"/>
</dbReference>
<dbReference type="PROSITE" id="PS50082">
    <property type="entry name" value="WD_REPEATS_2"/>
    <property type="match status" value="1"/>
</dbReference>
<keyword evidence="12" id="KW-1133">Transmembrane helix</keyword>
<dbReference type="PROSITE" id="PS50294">
    <property type="entry name" value="WD_REPEATS_REGION"/>
    <property type="match status" value="1"/>
</dbReference>
<dbReference type="Gene3D" id="2.130.10.10">
    <property type="entry name" value="YVTN repeat-like/Quinoprotein amine dehydrogenase"/>
    <property type="match status" value="1"/>
</dbReference>
<evidence type="ECO:0000256" key="6">
    <source>
        <dbReference type="ARBA" id="ARBA00023203"/>
    </source>
</evidence>
<dbReference type="InterPro" id="IPR015943">
    <property type="entry name" value="WD40/YVTN_repeat-like_dom_sf"/>
</dbReference>
<feature type="region of interest" description="Disordered" evidence="11">
    <location>
        <begin position="436"/>
        <end position="461"/>
    </location>
</feature>
<gene>
    <name evidence="13" type="primary">FGENESH: predicted gene_9.116</name>
    <name evidence="13" type="ORF">BN2166_0047700</name>
</gene>
<evidence type="ECO:0000313" key="13">
    <source>
        <dbReference type="EMBL" id="CTR08909.1"/>
    </source>
</evidence>
<comment type="subcellular location">
    <subcellularLocation>
        <location evidence="1">Cytoplasm</location>
        <location evidence="1">Cytoskeleton</location>
    </subcellularLocation>
</comment>
<keyword evidence="6" id="KW-0009">Actin-binding</keyword>
<feature type="region of interest" description="Disordered" evidence="11">
    <location>
        <begin position="736"/>
        <end position="779"/>
    </location>
</feature>
<dbReference type="GO" id="GO:0005885">
    <property type="term" value="C:Arp2/3 protein complex"/>
    <property type="evidence" value="ECO:0007669"/>
    <property type="project" value="InterPro"/>
</dbReference>
<organism evidence="13 14">
    <name type="scientific">Rhodotorula toruloides</name>
    <name type="common">Yeast</name>
    <name type="synonym">Rhodosporidium toruloides</name>
    <dbReference type="NCBI Taxonomy" id="5286"/>
    <lineage>
        <taxon>Eukaryota</taxon>
        <taxon>Fungi</taxon>
        <taxon>Dikarya</taxon>
        <taxon>Basidiomycota</taxon>
        <taxon>Pucciniomycotina</taxon>
        <taxon>Microbotryomycetes</taxon>
        <taxon>Sporidiobolales</taxon>
        <taxon>Sporidiobolaceae</taxon>
        <taxon>Rhodotorula</taxon>
    </lineage>
</organism>
<dbReference type="InterPro" id="IPR036322">
    <property type="entry name" value="WD40_repeat_dom_sf"/>
</dbReference>
<comment type="similarity">
    <text evidence="2">Belongs to the WD repeat ARPC1 family.</text>
</comment>
<sequence length="1022" mass="109188">MPEVHQLSIAPLSAHAFNGDRTQVAVSPNSNEVHIYAFDGSKWQLQHILTEHDKLVTSIDWAPHTNRIVTCSHDRNAYVWTLEADPETGAAVWQPTLVLLRINRSATFVRWSPNEEKFAVASGARTIAVCQYDAESNWWVAKHIKKPLRTTVLSLDWHPNSVLLAAGAADGVARVFSAFIKGVDQKPEPSPWGERLPFNTVCGEFVSPSGGWVHGVAFSPSGDALAFVSHDSILTVVYPSAPEQPPSAVYTVNLPSLPCLTLTFTSENSLIAAGHDCQPLVFEGSIESGWTQTGSLDQRTGSAGSGARTPVGGSAGGVGRLNRSEAFNMFRAADSRGVSSAPAPGGGTLGAGQTLTSHGTELLTVHQNTITSVRPYEGVGNVSKVSTTGVDGRLVIWPVQAGVGGVTQGYKDLIPSLPQVVLLELLVFSLSQERPDGGYRREKSEPGSTNDANKRRTFEEGENQAELLLERAEFAEEREQCEAEVALLRELSEEESELAHVVEVARGELVLVENLLLETLDYFVCAGVLHLAAVAPAALAPAGGFHPPQPPPPWLPPRRARPLAWSPPSNLTLTNLVPVDMPLQNRPDRLGDRCWPIFDPLENAFGQNPCEVARLITDVCSPRAYYPLPPLDLEDGQTQYPTPNPGQANECTCSMGVYNLVQACAACQQLGTYNATLWSDWVANCTYSNINGGQIFPYTTPPGTAIPDWACANSASGSLSVGEIFRHAYGGRVNGTDRQSAATSSSSSTSATIPLTVPPSYTNAAASSSPTTTDNNEDDSGGVAVGTIVGIVVPIIAVLIILASIAAYFRKKQRGIAKRGQRLDSTTHLPPSAVYESADAASSTLAYSDHVMKQKATGTSVFVARSASGVTRASSRRSFATNSVSTGVPVNPFGRQASLYTTSTGFDTMTRSSEFDESGRSYIDEDDEDDSISPFSDIHRPAPSHLATRDNIHASPSLHHSLSTFTLSSSVHSPSLMSRDDGDARSVRTASTRAPPSSSGATYGGFDDEDDDEAASLRSARR</sequence>
<feature type="compositionally biased region" description="Basic and acidic residues" evidence="11">
    <location>
        <begin position="436"/>
        <end position="445"/>
    </location>
</feature>
<evidence type="ECO:0000256" key="4">
    <source>
        <dbReference type="ARBA" id="ARBA00022574"/>
    </source>
</evidence>
<keyword evidence="5" id="KW-0677">Repeat</keyword>
<dbReference type="InterPro" id="IPR017383">
    <property type="entry name" value="ARPC1"/>
</dbReference>
<feature type="region of interest" description="Disordered" evidence="11">
    <location>
        <begin position="970"/>
        <end position="1022"/>
    </location>
</feature>
<keyword evidence="12" id="KW-0472">Membrane</keyword>
<feature type="compositionally biased region" description="Low complexity" evidence="11">
    <location>
        <begin position="740"/>
        <end position="774"/>
    </location>
</feature>
<evidence type="ECO:0000313" key="14">
    <source>
        <dbReference type="Proteomes" id="UP000199069"/>
    </source>
</evidence>
<name>A0A0K3CGT4_RHOTO</name>
<feature type="region of interest" description="Disordered" evidence="11">
    <location>
        <begin position="291"/>
        <end position="318"/>
    </location>
</feature>
<keyword evidence="14" id="KW-1185">Reference proteome</keyword>
<dbReference type="GO" id="GO:0034314">
    <property type="term" value="P:Arp2/3 complex-mediated actin nucleation"/>
    <property type="evidence" value="ECO:0007669"/>
    <property type="project" value="InterPro"/>
</dbReference>
<dbReference type="SMART" id="SM00320">
    <property type="entry name" value="WD40"/>
    <property type="match status" value="6"/>
</dbReference>
<evidence type="ECO:0000256" key="10">
    <source>
        <dbReference type="PROSITE-ProRule" id="PRU00221"/>
    </source>
</evidence>
<dbReference type="InterPro" id="IPR001680">
    <property type="entry name" value="WD40_rpt"/>
</dbReference>
<dbReference type="EMBL" id="CWKI01000009">
    <property type="protein sequence ID" value="CTR08909.1"/>
    <property type="molecule type" value="Genomic_DNA"/>
</dbReference>
<dbReference type="PANTHER" id="PTHR10709">
    <property type="entry name" value="ACTIN-RELATED PROTEIN 2/3 COMPLEX SUBUNIT 1"/>
    <property type="match status" value="1"/>
</dbReference>
<evidence type="ECO:0000256" key="9">
    <source>
        <dbReference type="ARBA" id="ARBA00041789"/>
    </source>
</evidence>
<evidence type="ECO:0000256" key="2">
    <source>
        <dbReference type="ARBA" id="ARBA00006260"/>
    </source>
</evidence>
<feature type="repeat" description="WD" evidence="10">
    <location>
        <begin position="49"/>
        <end position="90"/>
    </location>
</feature>
<keyword evidence="3" id="KW-0963">Cytoplasm</keyword>
<feature type="region of interest" description="Disordered" evidence="11">
    <location>
        <begin position="908"/>
        <end position="943"/>
    </location>
</feature>
<feature type="compositionally biased region" description="Polar residues" evidence="11">
    <location>
        <begin position="988"/>
        <end position="1001"/>
    </location>
</feature>
<evidence type="ECO:0000256" key="11">
    <source>
        <dbReference type="SAM" id="MobiDB-lite"/>
    </source>
</evidence>
<feature type="compositionally biased region" description="Basic and acidic residues" evidence="11">
    <location>
        <begin position="913"/>
        <end position="923"/>
    </location>
</feature>